<evidence type="ECO:0000256" key="3">
    <source>
        <dbReference type="ARBA" id="ARBA00023180"/>
    </source>
</evidence>
<dbReference type="AlphaFoldDB" id="A0AAD5C6V0"/>
<evidence type="ECO:0000256" key="4">
    <source>
        <dbReference type="SAM" id="SignalP"/>
    </source>
</evidence>
<protein>
    <recommendedName>
        <fullName evidence="5">Bulb-type lectin domain-containing protein</fullName>
    </recommendedName>
</protein>
<dbReference type="PROSITE" id="PS50927">
    <property type="entry name" value="BULB_LECTIN"/>
    <property type="match status" value="1"/>
</dbReference>
<keyword evidence="7" id="KW-1185">Reference proteome</keyword>
<dbReference type="PANTHER" id="PTHR32444">
    <property type="entry name" value="BULB-TYPE LECTIN DOMAIN-CONTAINING PROTEIN"/>
    <property type="match status" value="1"/>
</dbReference>
<evidence type="ECO:0000313" key="6">
    <source>
        <dbReference type="EMBL" id="KAI7735974.1"/>
    </source>
</evidence>
<dbReference type="GO" id="GO:0048544">
    <property type="term" value="P:recognition of pollen"/>
    <property type="evidence" value="ECO:0007669"/>
    <property type="project" value="InterPro"/>
</dbReference>
<name>A0AAD5C6V0_AMBAR</name>
<keyword evidence="1 4" id="KW-0732">Signal</keyword>
<gene>
    <name evidence="6" type="ORF">M8C21_022386</name>
</gene>
<dbReference type="Pfam" id="PF00954">
    <property type="entry name" value="S_locus_glycop"/>
    <property type="match status" value="1"/>
</dbReference>
<evidence type="ECO:0000256" key="1">
    <source>
        <dbReference type="ARBA" id="ARBA00022729"/>
    </source>
</evidence>
<organism evidence="6 7">
    <name type="scientific">Ambrosia artemisiifolia</name>
    <name type="common">Common ragweed</name>
    <dbReference type="NCBI Taxonomy" id="4212"/>
    <lineage>
        <taxon>Eukaryota</taxon>
        <taxon>Viridiplantae</taxon>
        <taxon>Streptophyta</taxon>
        <taxon>Embryophyta</taxon>
        <taxon>Tracheophyta</taxon>
        <taxon>Spermatophyta</taxon>
        <taxon>Magnoliopsida</taxon>
        <taxon>eudicotyledons</taxon>
        <taxon>Gunneridae</taxon>
        <taxon>Pentapetalae</taxon>
        <taxon>asterids</taxon>
        <taxon>campanulids</taxon>
        <taxon>Asterales</taxon>
        <taxon>Asteraceae</taxon>
        <taxon>Asteroideae</taxon>
        <taxon>Heliantheae alliance</taxon>
        <taxon>Heliantheae</taxon>
        <taxon>Ambrosia</taxon>
    </lineage>
</organism>
<dbReference type="EMBL" id="JAMZMK010009398">
    <property type="protein sequence ID" value="KAI7735974.1"/>
    <property type="molecule type" value="Genomic_DNA"/>
</dbReference>
<evidence type="ECO:0000256" key="2">
    <source>
        <dbReference type="ARBA" id="ARBA00023157"/>
    </source>
</evidence>
<dbReference type="SUPFAM" id="SSF51110">
    <property type="entry name" value="alpha-D-mannose-specific plant lectins"/>
    <property type="match status" value="1"/>
</dbReference>
<dbReference type="PANTHER" id="PTHR32444:SF235">
    <property type="entry name" value="OS01G0783900 PROTEIN"/>
    <property type="match status" value="1"/>
</dbReference>
<comment type="caution">
    <text evidence="6">The sequence shown here is derived from an EMBL/GenBank/DDBJ whole genome shotgun (WGS) entry which is preliminary data.</text>
</comment>
<accession>A0AAD5C6V0</accession>
<sequence length="316" mass="35419">MRTLTKLLFFSIALFSALSNSAAVDTITGGQALIDNDTIVSSNEMYELGFFSPGNSKNRYLGIWFKKIYPQTVVWVANRETPLTGTKGVLRVNSNGMLLLFSGNNTMICSTDQDFIWQSFDYPTDTLLAGMKFGKDLVTGLDRHLTSWKSMDDPSPGLYVSWMDTNGYPQAFERRGSVLRLRFGPWTGVSSIMSRVYLTPEGNEMRLNYIDPTQGWMPYLVTTVDMCTQYGLCGAYGICNINTSPACTCTEGFQPRYPVQWNAGNWSGGCKHEKPLNCGNANGFKKLSGVKLPDTRHSWYDQLNKKLQPLQEHSSF</sequence>
<dbReference type="CDD" id="cd00028">
    <property type="entry name" value="B_lectin"/>
    <property type="match status" value="1"/>
</dbReference>
<keyword evidence="2" id="KW-1015">Disulfide bond</keyword>
<dbReference type="Proteomes" id="UP001206925">
    <property type="component" value="Unassembled WGS sequence"/>
</dbReference>
<dbReference type="InterPro" id="IPR001480">
    <property type="entry name" value="Bulb-type_lectin_dom"/>
</dbReference>
<dbReference type="Pfam" id="PF01453">
    <property type="entry name" value="B_lectin"/>
    <property type="match status" value="1"/>
</dbReference>
<evidence type="ECO:0000259" key="5">
    <source>
        <dbReference type="PROSITE" id="PS50927"/>
    </source>
</evidence>
<proteinExistence type="predicted"/>
<dbReference type="Gene3D" id="2.90.10.10">
    <property type="entry name" value="Bulb-type lectin domain"/>
    <property type="match status" value="1"/>
</dbReference>
<evidence type="ECO:0000313" key="7">
    <source>
        <dbReference type="Proteomes" id="UP001206925"/>
    </source>
</evidence>
<feature type="signal peptide" evidence="4">
    <location>
        <begin position="1"/>
        <end position="23"/>
    </location>
</feature>
<keyword evidence="3" id="KW-0325">Glycoprotein</keyword>
<feature type="domain" description="Bulb-type lectin" evidence="5">
    <location>
        <begin position="24"/>
        <end position="152"/>
    </location>
</feature>
<feature type="chain" id="PRO_5042208751" description="Bulb-type lectin domain-containing protein" evidence="4">
    <location>
        <begin position="24"/>
        <end position="316"/>
    </location>
</feature>
<reference evidence="6" key="1">
    <citation type="submission" date="2022-06" db="EMBL/GenBank/DDBJ databases">
        <title>Uncovering the hologenomic basis of an extraordinary plant invasion.</title>
        <authorList>
            <person name="Bieker V.C."/>
            <person name="Martin M.D."/>
            <person name="Gilbert T."/>
            <person name="Hodgins K."/>
            <person name="Battlay P."/>
            <person name="Petersen B."/>
            <person name="Wilson J."/>
        </authorList>
    </citation>
    <scope>NUCLEOTIDE SEQUENCE</scope>
    <source>
        <strain evidence="6">AA19_3_7</strain>
        <tissue evidence="6">Leaf</tissue>
    </source>
</reference>
<dbReference type="SMART" id="SM00108">
    <property type="entry name" value="B_lectin"/>
    <property type="match status" value="1"/>
</dbReference>
<dbReference type="InterPro" id="IPR000858">
    <property type="entry name" value="S_locus_glycoprot_dom"/>
</dbReference>
<dbReference type="InterPro" id="IPR036426">
    <property type="entry name" value="Bulb-type_lectin_dom_sf"/>
</dbReference>